<feature type="binding site" evidence="12">
    <location>
        <position position="122"/>
    </location>
    <ligand>
        <name>Ca(2+)</name>
        <dbReference type="ChEBI" id="CHEBI:29108"/>
        <label>2</label>
    </ligand>
</feature>
<dbReference type="InterPro" id="IPR033905">
    <property type="entry name" value="Secretory_peroxidase"/>
</dbReference>
<keyword evidence="6 12" id="KW-0479">Metal-binding</keyword>
<dbReference type="PROSITE" id="PS00435">
    <property type="entry name" value="PEROXIDASE_1"/>
    <property type="match status" value="1"/>
</dbReference>
<dbReference type="GO" id="GO:0042744">
    <property type="term" value="P:hydrogen peroxide catabolic process"/>
    <property type="evidence" value="ECO:0007669"/>
    <property type="project" value="InterPro"/>
</dbReference>
<evidence type="ECO:0000259" key="14">
    <source>
        <dbReference type="PROSITE" id="PS50873"/>
    </source>
</evidence>
<dbReference type="InterPro" id="IPR010255">
    <property type="entry name" value="Haem_peroxidase_sf"/>
</dbReference>
<dbReference type="SUPFAM" id="SSF48113">
    <property type="entry name" value="Heme-dependent peroxidases"/>
    <property type="match status" value="1"/>
</dbReference>
<keyword evidence="4" id="KW-0575">Peroxidase</keyword>
<keyword evidence="5" id="KW-0349">Heme</keyword>
<dbReference type="EMBL" id="JAHRHJ020000002">
    <property type="protein sequence ID" value="KAH9325669.1"/>
    <property type="molecule type" value="Genomic_DNA"/>
</dbReference>
<feature type="disulfide bond" evidence="13">
    <location>
        <begin position="128"/>
        <end position="155"/>
    </location>
</feature>
<feature type="disulfide bond" evidence="13">
    <location>
        <begin position="49"/>
        <end position="245"/>
    </location>
</feature>
<evidence type="ECO:0000256" key="12">
    <source>
        <dbReference type="PIRSR" id="PIRSR600823-3"/>
    </source>
</evidence>
<dbReference type="FunFam" id="1.10.420.10:FF:000007">
    <property type="entry name" value="Peroxidase"/>
    <property type="match status" value="1"/>
</dbReference>
<dbReference type="GO" id="GO:0140825">
    <property type="term" value="F:lactoperoxidase activity"/>
    <property type="evidence" value="ECO:0007669"/>
    <property type="project" value="UniProtKB-EC"/>
</dbReference>
<comment type="caution">
    <text evidence="15">The sequence shown here is derived from an EMBL/GenBank/DDBJ whole genome shotgun (WGS) entry which is preliminary data.</text>
</comment>
<gene>
    <name evidence="15" type="ORF">KI387_005847</name>
</gene>
<dbReference type="PRINTS" id="PR00458">
    <property type="entry name" value="PEROXIDASE"/>
</dbReference>
<reference evidence="15 16" key="1">
    <citation type="journal article" date="2021" name="Nat. Plants">
        <title>The Taxus genome provides insights into paclitaxel biosynthesis.</title>
        <authorList>
            <person name="Xiong X."/>
            <person name="Gou J."/>
            <person name="Liao Q."/>
            <person name="Li Y."/>
            <person name="Zhou Q."/>
            <person name="Bi G."/>
            <person name="Li C."/>
            <person name="Du R."/>
            <person name="Wang X."/>
            <person name="Sun T."/>
            <person name="Guo L."/>
            <person name="Liang H."/>
            <person name="Lu P."/>
            <person name="Wu Y."/>
            <person name="Zhang Z."/>
            <person name="Ro D.K."/>
            <person name="Shang Y."/>
            <person name="Huang S."/>
            <person name="Yan J."/>
        </authorList>
    </citation>
    <scope>NUCLEOTIDE SEQUENCE [LARGE SCALE GENOMIC DNA]</scope>
    <source>
        <strain evidence="15">Ta-2019</strain>
    </source>
</reference>
<dbReference type="GO" id="GO:0020037">
    <property type="term" value="F:heme binding"/>
    <property type="evidence" value="ECO:0007669"/>
    <property type="project" value="InterPro"/>
</dbReference>
<keyword evidence="10 13" id="KW-1015">Disulfide bond</keyword>
<keyword evidence="16" id="KW-1185">Reference proteome</keyword>
<dbReference type="InterPro" id="IPR002016">
    <property type="entry name" value="Haem_peroxidase"/>
</dbReference>
<evidence type="ECO:0000256" key="2">
    <source>
        <dbReference type="ARBA" id="ARBA00006873"/>
    </source>
</evidence>
<feature type="binding site" evidence="12">
    <location>
        <position position="17"/>
    </location>
    <ligand>
        <name>Ca(2+)</name>
        <dbReference type="ChEBI" id="CHEBI:29108"/>
        <label>1</label>
    </ligand>
</feature>
<feature type="domain" description="Plant heme peroxidase family profile" evidence="14">
    <location>
        <begin position="1"/>
        <end position="247"/>
    </location>
</feature>
<feature type="non-terminal residue" evidence="15">
    <location>
        <position position="1"/>
    </location>
</feature>
<evidence type="ECO:0000256" key="4">
    <source>
        <dbReference type="ARBA" id="ARBA00022559"/>
    </source>
</evidence>
<keyword evidence="8" id="KW-0560">Oxidoreductase</keyword>
<dbReference type="Pfam" id="PF00141">
    <property type="entry name" value="peroxidase"/>
    <property type="match status" value="1"/>
</dbReference>
<feature type="binding site" evidence="12">
    <location>
        <position position="177"/>
    </location>
    <ligand>
        <name>Ca(2+)</name>
        <dbReference type="ChEBI" id="CHEBI:29108"/>
        <label>2</label>
    </ligand>
</feature>
<feature type="binding site" evidence="12">
    <location>
        <position position="5"/>
    </location>
    <ligand>
        <name>Ca(2+)</name>
        <dbReference type="ChEBI" id="CHEBI:29108"/>
        <label>1</label>
    </ligand>
</feature>
<dbReference type="PANTHER" id="PTHR31517:SF81">
    <property type="entry name" value="PEROXIDASE"/>
    <property type="match status" value="1"/>
</dbReference>
<feature type="binding site" evidence="11">
    <location>
        <position position="91"/>
    </location>
    <ligand>
        <name>substrate</name>
    </ligand>
</feature>
<evidence type="ECO:0000256" key="3">
    <source>
        <dbReference type="ARBA" id="ARBA00012313"/>
    </source>
</evidence>
<feature type="binding site" description="axial binding residue" evidence="12">
    <location>
        <position position="121"/>
    </location>
    <ligand>
        <name>heme b</name>
        <dbReference type="ChEBI" id="CHEBI:60344"/>
    </ligand>
    <ligandPart>
        <name>Fe</name>
        <dbReference type="ChEBI" id="CHEBI:18248"/>
    </ligandPart>
</feature>
<feature type="binding site" evidence="12">
    <location>
        <position position="3"/>
    </location>
    <ligand>
        <name>Ca(2+)</name>
        <dbReference type="ChEBI" id="CHEBI:29108"/>
        <label>1</label>
    </ligand>
</feature>
<dbReference type="PRINTS" id="PR00461">
    <property type="entry name" value="PLPEROXIDASE"/>
</dbReference>
<accession>A0AA38LIU3</accession>
<evidence type="ECO:0000256" key="8">
    <source>
        <dbReference type="ARBA" id="ARBA00023002"/>
    </source>
</evidence>
<dbReference type="InterPro" id="IPR019793">
    <property type="entry name" value="Peroxidases_heam-ligand_BS"/>
</dbReference>
<dbReference type="PANTHER" id="PTHR31517">
    <property type="match status" value="1"/>
</dbReference>
<dbReference type="Proteomes" id="UP000824469">
    <property type="component" value="Unassembled WGS sequence"/>
</dbReference>
<feature type="non-terminal residue" evidence="15">
    <location>
        <position position="247"/>
    </location>
</feature>
<comment type="cofactor">
    <cofactor evidence="12">
        <name>Ca(2+)</name>
        <dbReference type="ChEBI" id="CHEBI:29108"/>
    </cofactor>
    <text evidence="12">Binds 2 calcium ions per subunit.</text>
</comment>
<keyword evidence="12" id="KW-0106">Calcium</keyword>
<dbReference type="AlphaFoldDB" id="A0AA38LIU3"/>
<keyword evidence="7" id="KW-0732">Signal</keyword>
<dbReference type="GO" id="GO:0006979">
    <property type="term" value="P:response to oxidative stress"/>
    <property type="evidence" value="ECO:0007669"/>
    <property type="project" value="InterPro"/>
</dbReference>
<keyword evidence="9 12" id="KW-0408">Iron</keyword>
<organism evidence="15 16">
    <name type="scientific">Taxus chinensis</name>
    <name type="common">Chinese yew</name>
    <name type="synonym">Taxus wallichiana var. chinensis</name>
    <dbReference type="NCBI Taxonomy" id="29808"/>
    <lineage>
        <taxon>Eukaryota</taxon>
        <taxon>Viridiplantae</taxon>
        <taxon>Streptophyta</taxon>
        <taxon>Embryophyta</taxon>
        <taxon>Tracheophyta</taxon>
        <taxon>Spermatophyta</taxon>
        <taxon>Pinopsida</taxon>
        <taxon>Pinidae</taxon>
        <taxon>Conifers II</taxon>
        <taxon>Cupressales</taxon>
        <taxon>Taxaceae</taxon>
        <taxon>Taxus</taxon>
    </lineage>
</organism>
<evidence type="ECO:0000313" key="15">
    <source>
        <dbReference type="EMBL" id="KAH9325669.1"/>
    </source>
</evidence>
<feature type="binding site" evidence="12">
    <location>
        <position position="1"/>
    </location>
    <ligand>
        <name>Ca(2+)</name>
        <dbReference type="ChEBI" id="CHEBI:29108"/>
        <label>1</label>
    </ligand>
</feature>
<feature type="binding site" evidence="12">
    <location>
        <position position="172"/>
    </location>
    <ligand>
        <name>Ca(2+)</name>
        <dbReference type="ChEBI" id="CHEBI:29108"/>
        <label>2</label>
    </ligand>
</feature>
<comment type="cofactor">
    <cofactor evidence="12">
        <name>heme b</name>
        <dbReference type="ChEBI" id="CHEBI:60344"/>
    </cofactor>
    <text evidence="12">Binds 1 heme b (iron(II)-protoporphyrin IX) group per subunit.</text>
</comment>
<comment type="catalytic activity">
    <reaction evidence="1">
        <text>2 a phenolic donor + H2O2 = 2 a phenolic radical donor + 2 H2O</text>
        <dbReference type="Rhea" id="RHEA:56136"/>
        <dbReference type="ChEBI" id="CHEBI:15377"/>
        <dbReference type="ChEBI" id="CHEBI:16240"/>
        <dbReference type="ChEBI" id="CHEBI:139520"/>
        <dbReference type="ChEBI" id="CHEBI:139521"/>
        <dbReference type="EC" id="1.11.1.7"/>
    </reaction>
</comment>
<dbReference type="OMA" id="GMLQIFK"/>
<proteinExistence type="inferred from homology"/>
<dbReference type="CDD" id="cd00693">
    <property type="entry name" value="secretory_peroxidase"/>
    <property type="match status" value="1"/>
</dbReference>
<dbReference type="EC" id="1.11.1.7" evidence="3"/>
<evidence type="ECO:0000256" key="11">
    <source>
        <dbReference type="PIRSR" id="PIRSR600823-2"/>
    </source>
</evidence>
<evidence type="ECO:0000256" key="5">
    <source>
        <dbReference type="ARBA" id="ARBA00022617"/>
    </source>
</evidence>
<evidence type="ECO:0000313" key="16">
    <source>
        <dbReference type="Proteomes" id="UP000824469"/>
    </source>
</evidence>
<dbReference type="InterPro" id="IPR000823">
    <property type="entry name" value="Peroxidase_pln"/>
</dbReference>
<dbReference type="Gene3D" id="1.10.420.10">
    <property type="entry name" value="Peroxidase, domain 2"/>
    <property type="match status" value="1"/>
</dbReference>
<protein>
    <recommendedName>
        <fullName evidence="3">peroxidase</fullName>
        <ecNumber evidence="3">1.11.1.7</ecNumber>
    </recommendedName>
</protein>
<dbReference type="GO" id="GO:0046872">
    <property type="term" value="F:metal ion binding"/>
    <property type="evidence" value="ECO:0007669"/>
    <property type="project" value="UniProtKB-KW"/>
</dbReference>
<evidence type="ECO:0000256" key="1">
    <source>
        <dbReference type="ARBA" id="ARBA00000189"/>
    </source>
</evidence>
<evidence type="ECO:0000256" key="9">
    <source>
        <dbReference type="ARBA" id="ARBA00023004"/>
    </source>
</evidence>
<evidence type="ECO:0000256" key="7">
    <source>
        <dbReference type="ARBA" id="ARBA00022729"/>
    </source>
</evidence>
<evidence type="ECO:0000256" key="13">
    <source>
        <dbReference type="PIRSR" id="PIRSR600823-5"/>
    </source>
</evidence>
<dbReference type="PROSITE" id="PS50873">
    <property type="entry name" value="PEROXIDASE_4"/>
    <property type="match status" value="1"/>
</dbReference>
<evidence type="ECO:0000256" key="6">
    <source>
        <dbReference type="ARBA" id="ARBA00022723"/>
    </source>
</evidence>
<dbReference type="Gene3D" id="1.10.520.10">
    <property type="match status" value="1"/>
</dbReference>
<evidence type="ECO:0000256" key="10">
    <source>
        <dbReference type="ARBA" id="ARBA00023157"/>
    </source>
</evidence>
<name>A0AA38LIU3_TAXCH</name>
<comment type="similarity">
    <text evidence="2">Belongs to the peroxidase family. Ascorbate peroxidase subfamily.</text>
</comment>
<sequence length="247" mass="26684">GCDASILLDGESESESELVSEGNFGIRKLEVIDRLKSAVESACPGTVSCADIIALAARDAIRISGGPTIPIPLGRRDSLTASNALADRFLPSASISVDAMLRLFADKGMTVEEAVAMLGAHTIGVGHCVNVVKRLYPQIDANLGFMYASFLKVNCPTRVPLTNRSFITNDMTSLRFDNQYFKDLINGRGLYSIDSAIAAHPSTAPTVLRFANDQNYFFQLFSTAFIKLSTSRVLTGNQGQIRNNCHS</sequence>